<dbReference type="Proteomes" id="UP000322667">
    <property type="component" value="Chromosome D01"/>
</dbReference>
<evidence type="ECO:0000256" key="4">
    <source>
        <dbReference type="ARBA" id="ARBA00023242"/>
    </source>
</evidence>
<evidence type="ECO:0000256" key="3">
    <source>
        <dbReference type="ARBA" id="ARBA00023163"/>
    </source>
</evidence>
<evidence type="ECO:0000313" key="7">
    <source>
        <dbReference type="EMBL" id="TYH85962.1"/>
    </source>
</evidence>
<reference evidence="7 8" key="1">
    <citation type="submission" date="2019-07" db="EMBL/GenBank/DDBJ databases">
        <title>WGS assembly of Gossypium tomentosum.</title>
        <authorList>
            <person name="Chen Z.J."/>
            <person name="Sreedasyam A."/>
            <person name="Ando A."/>
            <person name="Song Q."/>
            <person name="De L."/>
            <person name="Hulse-Kemp A."/>
            <person name="Ding M."/>
            <person name="Ye W."/>
            <person name="Kirkbride R."/>
            <person name="Jenkins J."/>
            <person name="Plott C."/>
            <person name="Lovell J."/>
            <person name="Lin Y.-M."/>
            <person name="Vaughn R."/>
            <person name="Liu B."/>
            <person name="Li W."/>
            <person name="Simpson S."/>
            <person name="Scheffler B."/>
            <person name="Saski C."/>
            <person name="Grover C."/>
            <person name="Hu G."/>
            <person name="Conover J."/>
            <person name="Carlson J."/>
            <person name="Shu S."/>
            <person name="Boston L."/>
            <person name="Williams M."/>
            <person name="Peterson D."/>
            <person name="Mcgee K."/>
            <person name="Jones D."/>
            <person name="Wendel J."/>
            <person name="Stelly D."/>
            <person name="Grimwood J."/>
            <person name="Schmutz J."/>
        </authorList>
    </citation>
    <scope>NUCLEOTIDE SEQUENCE [LARGE SCALE GENOMIC DNA]</scope>
    <source>
        <strain evidence="7">7179.01</strain>
    </source>
</reference>
<keyword evidence="3" id="KW-0804">Transcription</keyword>
<dbReference type="InterPro" id="IPR003441">
    <property type="entry name" value="NAC-dom"/>
</dbReference>
<gene>
    <name evidence="7" type="ORF">ES332_D01G008500v1</name>
</gene>
<keyword evidence="1" id="KW-0805">Transcription regulation</keyword>
<feature type="compositionally biased region" description="Polar residues" evidence="5">
    <location>
        <begin position="531"/>
        <end position="551"/>
    </location>
</feature>
<feature type="region of interest" description="Disordered" evidence="5">
    <location>
        <begin position="287"/>
        <end position="335"/>
    </location>
</feature>
<keyword evidence="8" id="KW-1185">Reference proteome</keyword>
<evidence type="ECO:0000256" key="1">
    <source>
        <dbReference type="ARBA" id="ARBA00023015"/>
    </source>
</evidence>
<feature type="region of interest" description="Disordered" evidence="5">
    <location>
        <begin position="531"/>
        <end position="576"/>
    </location>
</feature>
<evidence type="ECO:0000313" key="8">
    <source>
        <dbReference type="Proteomes" id="UP000322667"/>
    </source>
</evidence>
<dbReference type="PROSITE" id="PS51005">
    <property type="entry name" value="NAC"/>
    <property type="match status" value="1"/>
</dbReference>
<accession>A0A5D2M3Q7</accession>
<evidence type="ECO:0000256" key="2">
    <source>
        <dbReference type="ARBA" id="ARBA00023125"/>
    </source>
</evidence>
<feature type="domain" description="NAC" evidence="6">
    <location>
        <begin position="219"/>
        <end position="374"/>
    </location>
</feature>
<organism evidence="7 8">
    <name type="scientific">Gossypium tomentosum</name>
    <name type="common">Hawaiian cotton</name>
    <name type="synonym">Gossypium sandvicense</name>
    <dbReference type="NCBI Taxonomy" id="34277"/>
    <lineage>
        <taxon>Eukaryota</taxon>
        <taxon>Viridiplantae</taxon>
        <taxon>Streptophyta</taxon>
        <taxon>Embryophyta</taxon>
        <taxon>Tracheophyta</taxon>
        <taxon>Spermatophyta</taxon>
        <taxon>Magnoliopsida</taxon>
        <taxon>eudicotyledons</taxon>
        <taxon>Gunneridae</taxon>
        <taxon>Pentapetalae</taxon>
        <taxon>rosids</taxon>
        <taxon>malvids</taxon>
        <taxon>Malvales</taxon>
        <taxon>Malvaceae</taxon>
        <taxon>Malvoideae</taxon>
        <taxon>Gossypium</taxon>
    </lineage>
</organism>
<dbReference type="Gene3D" id="2.170.150.80">
    <property type="entry name" value="NAC domain"/>
    <property type="match status" value="1"/>
</dbReference>
<keyword evidence="4" id="KW-0539">Nucleus</keyword>
<protein>
    <recommendedName>
        <fullName evidence="6">NAC domain-containing protein</fullName>
    </recommendedName>
</protein>
<keyword evidence="2" id="KW-0238">DNA-binding</keyword>
<dbReference type="Pfam" id="PF02365">
    <property type="entry name" value="NAM"/>
    <property type="match status" value="1"/>
</dbReference>
<dbReference type="SUPFAM" id="SSF101941">
    <property type="entry name" value="NAC domain"/>
    <property type="match status" value="1"/>
</dbReference>
<dbReference type="AlphaFoldDB" id="A0A5D2M3Q7"/>
<dbReference type="EMBL" id="CM017623">
    <property type="protein sequence ID" value="TYH85962.1"/>
    <property type="molecule type" value="Genomic_DNA"/>
</dbReference>
<dbReference type="PANTHER" id="PTHR31719">
    <property type="entry name" value="NAC TRANSCRIPTION FACTOR 56"/>
    <property type="match status" value="1"/>
</dbReference>
<name>A0A5D2M3Q7_GOSTO</name>
<evidence type="ECO:0000256" key="5">
    <source>
        <dbReference type="SAM" id="MobiDB-lite"/>
    </source>
</evidence>
<dbReference type="GO" id="GO:0003677">
    <property type="term" value="F:DNA binding"/>
    <property type="evidence" value="ECO:0007669"/>
    <property type="project" value="UniProtKB-KW"/>
</dbReference>
<sequence length="576" mass="63299">MQNKEQNFSAAANGGATASEGHQVVTMAANIENQNDISNPSIASNMDATVLEGGEIVTTAENEDYNNRLIYSAATDGGAIAYEDSELATMMEDIFNQNSTLSCFAAADGGATAYEVGQFFTQEEDIYNLNSVLNSTVASNIDVTAFEGGQFFTQEENFYDQINVLSSTVASNIETTAFEGGETVTTAENANNRNNILNSSTASNGGRTVAEVKDYIQSFPPGVRFVPTDEELIQYYLLKKVNNELLPSNLIWEVDLYGTEPAKLTESYEPNGESEWYFFTSRRKKYPNGGRPDRSTENGFWKPTGMDKSIPEGDLKPIGSKKTLEFHTGRHPSGHKTEWKMHEYKVDPSLIKPQNKPQDGMTLDTCVLCKVYKTQRKGQNENYIESFDQNTNTSSSSQIFDAGASSEATNVSYPMTGFAGQPDSELYPLTTSPMPNYEYYSNTWFQPTVDGALNNEAFVPAPNRNNTVFRNRNSDTTWPPYHPYYSNGLLLHRGVNNGASTSTMAGNYIDNNVRALQVRPPNAALTQLTVNNGGPNSEAHSMAASRSNTMSRGRGEAQRGSRRGGNRGKIIMLPRG</sequence>
<dbReference type="InterPro" id="IPR036093">
    <property type="entry name" value="NAC_dom_sf"/>
</dbReference>
<dbReference type="PANTHER" id="PTHR31719:SF226">
    <property type="entry name" value="NAC TRANSCRIPTION FACTOR 29-LIKE ISOFORM X1"/>
    <property type="match status" value="1"/>
</dbReference>
<proteinExistence type="predicted"/>
<dbReference type="GO" id="GO:0006355">
    <property type="term" value="P:regulation of DNA-templated transcription"/>
    <property type="evidence" value="ECO:0007669"/>
    <property type="project" value="InterPro"/>
</dbReference>
<evidence type="ECO:0000259" key="6">
    <source>
        <dbReference type="PROSITE" id="PS51005"/>
    </source>
</evidence>